<dbReference type="EMBL" id="JAARQN010000003">
    <property type="protein sequence ID" value="MBC1457175.1"/>
    <property type="molecule type" value="Genomic_DNA"/>
</dbReference>
<organism evidence="4 5">
    <name type="scientific">Listeria newyorkensis</name>
    <dbReference type="NCBI Taxonomy" id="1497681"/>
    <lineage>
        <taxon>Bacteria</taxon>
        <taxon>Bacillati</taxon>
        <taxon>Bacillota</taxon>
        <taxon>Bacilli</taxon>
        <taxon>Bacillales</taxon>
        <taxon>Listeriaceae</taxon>
        <taxon>Listeria</taxon>
    </lineage>
</organism>
<feature type="coiled-coil region" evidence="1">
    <location>
        <begin position="217"/>
        <end position="253"/>
    </location>
</feature>
<dbReference type="Pfam" id="PF18449">
    <property type="entry name" value="Endotoxin_C2"/>
    <property type="match status" value="3"/>
</dbReference>
<dbReference type="InterPro" id="IPR046746">
    <property type="entry name" value="Big_15"/>
</dbReference>
<evidence type="ECO:0000256" key="1">
    <source>
        <dbReference type="SAM" id="Coils"/>
    </source>
</evidence>
<feature type="domain" description="Pesticidal crystal protein Cry1Aa" evidence="2">
    <location>
        <begin position="188"/>
        <end position="246"/>
    </location>
</feature>
<dbReference type="Pfam" id="PF20622">
    <property type="entry name" value="Big_15"/>
    <property type="match status" value="1"/>
</dbReference>
<feature type="domain" description="Pesticidal crystal protein Cry1Aa" evidence="2">
    <location>
        <begin position="54"/>
        <end position="109"/>
    </location>
</feature>
<feature type="domain" description="Bacterial Ig" evidence="3">
    <location>
        <begin position="257"/>
        <end position="332"/>
    </location>
</feature>
<protein>
    <submittedName>
        <fullName evidence="4">Uncharacterized protein</fullName>
    </submittedName>
</protein>
<proteinExistence type="predicted"/>
<evidence type="ECO:0000313" key="4">
    <source>
        <dbReference type="EMBL" id="MBC1457175.1"/>
    </source>
</evidence>
<dbReference type="Proteomes" id="UP000569903">
    <property type="component" value="Unassembled WGS sequence"/>
</dbReference>
<gene>
    <name evidence="4" type="ORF">HB850_05350</name>
</gene>
<sequence>MIFKTQITKKVLATSATLAILGGAIVTPVNVLSVAAAETTVDSMELARQDIVSKNVQLLFKDNNVAGTIKDETTQATINGVKNTIATLSSATKKAEFTAQVAEAQRQLNQRTDEKLGRSAVNQLFKNNDPKGTIKDGLTHEYIDGMEMIANFVTNLTVRAELQADIANARAQVDGKTGGENAAEIARQEAAKKAVEALFSNNDVNGTIKDSTDQTALNNAKNLVAAITDTTKKAELEAAIAKAQKQVTEKEKAVSGTVDAFVLKTSRYITGTYAGDITSMSLDVNGKRYYGGTVKNGTFNFYALDKIFNVNDVVVVNLHGADKAIKASLTVTVK</sequence>
<comment type="caution">
    <text evidence="4">The sequence shown here is derived from an EMBL/GenBank/DDBJ whole genome shotgun (WGS) entry which is preliminary data.</text>
</comment>
<evidence type="ECO:0000313" key="5">
    <source>
        <dbReference type="Proteomes" id="UP000569903"/>
    </source>
</evidence>
<feature type="domain" description="Pesticidal crystal protein Cry1Aa" evidence="2">
    <location>
        <begin position="117"/>
        <end position="174"/>
    </location>
</feature>
<name>A0A841YV47_9LIST</name>
<reference evidence="4 5" key="1">
    <citation type="submission" date="2020-03" db="EMBL/GenBank/DDBJ databases">
        <title>Soil Listeria distribution.</title>
        <authorList>
            <person name="Liao J."/>
            <person name="Wiedmann M."/>
        </authorList>
    </citation>
    <scope>NUCLEOTIDE SEQUENCE [LARGE SCALE GENOMIC DNA]</scope>
    <source>
        <strain evidence="4 5">FSL L7-1614</strain>
    </source>
</reference>
<evidence type="ECO:0000259" key="2">
    <source>
        <dbReference type="Pfam" id="PF18449"/>
    </source>
</evidence>
<dbReference type="RefSeq" id="WP_185388497.1">
    <property type="nucleotide sequence ID" value="NZ_JAARQN010000003.1"/>
</dbReference>
<dbReference type="AlphaFoldDB" id="A0A841YV47"/>
<evidence type="ECO:0000259" key="3">
    <source>
        <dbReference type="Pfam" id="PF20622"/>
    </source>
</evidence>
<keyword evidence="1" id="KW-0175">Coiled coil</keyword>
<dbReference type="InterPro" id="IPR054544">
    <property type="entry name" value="Pest_crys_Cry1Aa_dom-IV"/>
</dbReference>
<accession>A0A841YV47</accession>